<dbReference type="InterPro" id="IPR021744">
    <property type="entry name" value="CbiG_N"/>
</dbReference>
<dbReference type="RefSeq" id="WP_023053073.1">
    <property type="nucleotide sequence ID" value="NZ_AWXA01000008.1"/>
</dbReference>
<dbReference type="Pfam" id="PF11761">
    <property type="entry name" value="CbiG_mid"/>
    <property type="match status" value="1"/>
</dbReference>
<evidence type="ECO:0000259" key="3">
    <source>
        <dbReference type="Pfam" id="PF11761"/>
    </source>
</evidence>
<dbReference type="eggNOG" id="COG2073">
    <property type="taxonomic scope" value="Bacteria"/>
</dbReference>
<proteinExistence type="predicted"/>
<dbReference type="AlphaFoldDB" id="U7UTJ4"/>
<dbReference type="InterPro" id="IPR038029">
    <property type="entry name" value="GbiG_N_sf"/>
</dbReference>
<dbReference type="Pfam" id="PF11760">
    <property type="entry name" value="CbiG_N"/>
    <property type="match status" value="1"/>
</dbReference>
<dbReference type="InterPro" id="IPR052553">
    <property type="entry name" value="CbiG_hydrolase"/>
</dbReference>
<dbReference type="Proteomes" id="UP000017090">
    <property type="component" value="Unassembled WGS sequence"/>
</dbReference>
<evidence type="ECO:0000313" key="5">
    <source>
        <dbReference type="Proteomes" id="UP000017090"/>
    </source>
</evidence>
<dbReference type="InterPro" id="IPR021745">
    <property type="entry name" value="CbiG_mid"/>
</dbReference>
<evidence type="ECO:0000259" key="2">
    <source>
        <dbReference type="Pfam" id="PF11760"/>
    </source>
</evidence>
<dbReference type="SUPFAM" id="SSF159664">
    <property type="entry name" value="CobE/GbiG C-terminal domain-like"/>
    <property type="match status" value="1"/>
</dbReference>
<keyword evidence="5" id="KW-1185">Reference proteome</keyword>
<dbReference type="STRING" id="1111454.HMPREF1250_2127"/>
<accession>U7UTJ4</accession>
<dbReference type="PANTHER" id="PTHR37477">
    <property type="entry name" value="COBALT-PRECORRIN-5A HYDROLASE"/>
    <property type="match status" value="1"/>
</dbReference>
<gene>
    <name evidence="4" type="ORF">HMPREF1250_2127</name>
</gene>
<dbReference type="SUPFAM" id="SSF159672">
    <property type="entry name" value="CbiG N-terminal domain-like"/>
    <property type="match status" value="1"/>
</dbReference>
<name>U7UTJ4_9FIRM</name>
<dbReference type="OrthoDB" id="9781023at2"/>
<sequence>MKAVVFSFTAAGAELSLHVRECLRKNGFAVQVMTVERYAAAANGLLSLRPNLQAATATAFRDARALVFIGAVGIAVRAVAPYVADKRRDPAVIGVDEKGRFVVPLLSGHIGGANRLARQLADFLGGTAVITTATDVNRLFAVDEWAAQRGLQLFSLTAAKRFAAALLAARPVGFYSDFPVAGPLPAGVKFADSGAVGMAVTLKKSCYPFADTVVLRPRIVHLGIGCRRGISAAQIRRLVRRELRRLDLSSTVIAGIATLDIKQDEDGLLAFAAEAGLALRFYTAASLRAVDGSISPSSFVAQTVGVDNVCERAALRSSGGTLLLPKTAGDGVTMALAVEDFVVSFPEDA</sequence>
<reference evidence="4 5" key="1">
    <citation type="submission" date="2013-09" db="EMBL/GenBank/DDBJ databases">
        <authorList>
            <person name="Durkin A.S."/>
            <person name="Haft D.R."/>
            <person name="McCorrison J."/>
            <person name="Torralba M."/>
            <person name="Gillis M."/>
            <person name="Haft D.H."/>
            <person name="Methe B."/>
            <person name="Sutton G."/>
            <person name="Nelson K.E."/>
        </authorList>
    </citation>
    <scope>NUCLEOTIDE SEQUENCE [LARGE SCALE GENOMIC DNA]</scope>
    <source>
        <strain evidence="4 5">BV3C16-1</strain>
    </source>
</reference>
<dbReference type="InterPro" id="IPR036518">
    <property type="entry name" value="CobE/GbiG_C_sf"/>
</dbReference>
<organism evidence="4 5">
    <name type="scientific">Megasphaera vaginalis</name>
    <name type="common">ex Srinivasan et al. 2021</name>
    <dbReference type="NCBI Taxonomy" id="1111454"/>
    <lineage>
        <taxon>Bacteria</taxon>
        <taxon>Bacillati</taxon>
        <taxon>Bacillota</taxon>
        <taxon>Negativicutes</taxon>
        <taxon>Veillonellales</taxon>
        <taxon>Veillonellaceae</taxon>
        <taxon>Megasphaera</taxon>
    </lineage>
</organism>
<evidence type="ECO:0000313" key="4">
    <source>
        <dbReference type="EMBL" id="ERT61783.1"/>
    </source>
</evidence>
<comment type="caution">
    <text evidence="4">The sequence shown here is derived from an EMBL/GenBank/DDBJ whole genome shotgun (WGS) entry which is preliminary data.</text>
</comment>
<dbReference type="PATRIC" id="fig|1111454.3.peg.461"/>
<dbReference type="EMBL" id="AWXA01000008">
    <property type="protein sequence ID" value="ERT61783.1"/>
    <property type="molecule type" value="Genomic_DNA"/>
</dbReference>
<dbReference type="InterPro" id="IPR002750">
    <property type="entry name" value="CobE/GbiG_C"/>
</dbReference>
<protein>
    <submittedName>
        <fullName evidence="4">Cobalamin biosynthesis protein</fullName>
    </submittedName>
</protein>
<evidence type="ECO:0000259" key="1">
    <source>
        <dbReference type="Pfam" id="PF01890"/>
    </source>
</evidence>
<dbReference type="PANTHER" id="PTHR37477:SF1">
    <property type="entry name" value="COBALT-PRECORRIN-5A HYDROLASE"/>
    <property type="match status" value="1"/>
</dbReference>
<feature type="domain" description="Cobalamin synthesis G N-terminal" evidence="2">
    <location>
        <begin position="56"/>
        <end position="135"/>
    </location>
</feature>
<dbReference type="GO" id="GO:0009236">
    <property type="term" value="P:cobalamin biosynthetic process"/>
    <property type="evidence" value="ECO:0007669"/>
    <property type="project" value="InterPro"/>
</dbReference>
<dbReference type="Gene3D" id="3.30.420.180">
    <property type="entry name" value="CobE/GbiG C-terminal domain"/>
    <property type="match status" value="1"/>
</dbReference>
<dbReference type="Gene3D" id="3.40.50.11220">
    <property type="match status" value="1"/>
</dbReference>
<feature type="domain" description="Cobalamin biosynthesis central region" evidence="3">
    <location>
        <begin position="140"/>
        <end position="217"/>
    </location>
</feature>
<feature type="domain" description="CobE/GbiG C-terminal" evidence="1">
    <location>
        <begin position="221"/>
        <end position="337"/>
    </location>
</feature>
<dbReference type="Pfam" id="PF01890">
    <property type="entry name" value="CbiG_C"/>
    <property type="match status" value="1"/>
</dbReference>